<proteinExistence type="predicted"/>
<dbReference type="AlphaFoldDB" id="A0A1Q5ZSL9"/>
<evidence type="ECO:0000313" key="3">
    <source>
        <dbReference type="Proteomes" id="UP000186720"/>
    </source>
</evidence>
<protein>
    <recommendedName>
        <fullName evidence="4">VWA domain-containing protein</fullName>
    </recommendedName>
</protein>
<dbReference type="Gene3D" id="3.40.50.410">
    <property type="entry name" value="von Willebrand factor, type A domain"/>
    <property type="match status" value="1"/>
</dbReference>
<name>A0A1Q5ZSL9_9SPHI</name>
<dbReference type="Proteomes" id="UP000186720">
    <property type="component" value="Unassembled WGS sequence"/>
</dbReference>
<dbReference type="EMBL" id="MPPL01000001">
    <property type="protein sequence ID" value="OKS84764.1"/>
    <property type="molecule type" value="Genomic_DNA"/>
</dbReference>
<keyword evidence="1" id="KW-0812">Transmembrane</keyword>
<evidence type="ECO:0000313" key="2">
    <source>
        <dbReference type="EMBL" id="OKS84764.1"/>
    </source>
</evidence>
<dbReference type="SUPFAM" id="SSF53300">
    <property type="entry name" value="vWA-like"/>
    <property type="match status" value="1"/>
</dbReference>
<dbReference type="InterPro" id="IPR029062">
    <property type="entry name" value="Class_I_gatase-like"/>
</dbReference>
<keyword evidence="1" id="KW-1133">Transmembrane helix</keyword>
<keyword evidence="1" id="KW-0472">Membrane</keyword>
<gene>
    <name evidence="2" type="ORF">RG47T_0197</name>
</gene>
<accession>A0A1Q5ZSL9</accession>
<comment type="caution">
    <text evidence="2">The sequence shown here is derived from an EMBL/GenBank/DDBJ whole genome shotgun (WGS) entry which is preliminary data.</text>
</comment>
<organism evidence="2 3">
    <name type="scientific">Mucilaginibacter polytrichastri</name>
    <dbReference type="NCBI Taxonomy" id="1302689"/>
    <lineage>
        <taxon>Bacteria</taxon>
        <taxon>Pseudomonadati</taxon>
        <taxon>Bacteroidota</taxon>
        <taxon>Sphingobacteriia</taxon>
        <taxon>Sphingobacteriales</taxon>
        <taxon>Sphingobacteriaceae</taxon>
        <taxon>Mucilaginibacter</taxon>
    </lineage>
</organism>
<dbReference type="PANTHER" id="PTHR37947:SF1">
    <property type="entry name" value="BLL2462 PROTEIN"/>
    <property type="match status" value="1"/>
</dbReference>
<dbReference type="InterPro" id="IPR036465">
    <property type="entry name" value="vWFA_dom_sf"/>
</dbReference>
<evidence type="ECO:0008006" key="4">
    <source>
        <dbReference type="Google" id="ProtNLM"/>
    </source>
</evidence>
<feature type="transmembrane region" description="Helical" evidence="1">
    <location>
        <begin position="12"/>
        <end position="36"/>
    </location>
</feature>
<dbReference type="STRING" id="1302689.RG47T_0197"/>
<evidence type="ECO:0000256" key="1">
    <source>
        <dbReference type="SAM" id="Phobius"/>
    </source>
</evidence>
<reference evidence="2 3" key="1">
    <citation type="submission" date="2016-11" db="EMBL/GenBank/DDBJ databases">
        <title>Whole Genome Sequencing of Mucilaginibacter polytrichastri RG4-7(T) isolated from the moss sample.</title>
        <authorList>
            <person name="Li Y."/>
        </authorList>
    </citation>
    <scope>NUCLEOTIDE SEQUENCE [LARGE SCALE GENOMIC DNA]</scope>
    <source>
        <strain evidence="2 3">RG4-7</strain>
    </source>
</reference>
<keyword evidence="3" id="KW-1185">Reference proteome</keyword>
<dbReference type="SUPFAM" id="SSF52317">
    <property type="entry name" value="Class I glutamine amidotransferase-like"/>
    <property type="match status" value="1"/>
</dbReference>
<dbReference type="PANTHER" id="PTHR37947">
    <property type="entry name" value="BLL2462 PROTEIN"/>
    <property type="match status" value="1"/>
</dbReference>
<sequence length="666" mass="74886">MYKYPTNLSNKFRYGLATARALVITVIALLLLSPLIKTVSYQPQKPLVLIAQDNSSSITKFNPAGIKLKQVVSDLDKLKQTLGDKYDVREFHFDKTLQQGLSPNFNGRQTDLSAALHQLNEQYVNQNIGAVILATDGLYNQGADPQYEARNLKASIYTIALGDTTIRRDLLISNINYNKTALLGNDFEVEVQAEAYLSAGETMLLNITEDGRSVLSKSIPIDANNWRKTIPLKLSADKKGLHKFTFNLALVKNEVSVQNNTENIYIDVLDARQKILLVYNSPHPDIAALKQSIENNRNYELKTIEVSDLFKVKLGDYNLLVLHQVQLSNNLALQKYISAGTTPVWYMAGAQTNILDFDLQQKLIKITGTRPDVQEAFAQPQTDFGSFTLSDSTLNKLKQLPPLLAPFGSYTAGSTSTVLFKQKIGNIPTQYPLWAFEDNQGRRKATLAGEGLWRWQLSEYQQYGNHNALNELLSQSIQYLTANTNRQRFRVYTAKNVFDESEHVIINAELYNEALVLTNTPDVKLDLKDQKGKSYSYQFSRTGQSYQLDAGVLAPGEYTYTSATQIGKEKLSASGQLNVTSIDLEDRQSTANHQLLRNLTKQSGAQMLPPADIAKLPGLIRQNENIKTLVNEDKHYSELIDIKWVFVLILALLSTEWFLRKREGEV</sequence>